<proteinExistence type="predicted"/>
<evidence type="ECO:0000313" key="1">
    <source>
        <dbReference type="EMBL" id="ELP86365.1"/>
    </source>
</evidence>
<dbReference type="InterPro" id="IPR039914">
    <property type="entry name" value="SRP9-like"/>
</dbReference>
<dbReference type="PANTHER" id="PTHR12834:SF12">
    <property type="entry name" value="SIGNAL RECOGNITION PARTICLE 9 KDA PROTEIN"/>
    <property type="match status" value="1"/>
</dbReference>
<organism evidence="1 2">
    <name type="scientific">Entamoeba invadens IP1</name>
    <dbReference type="NCBI Taxonomy" id="370355"/>
    <lineage>
        <taxon>Eukaryota</taxon>
        <taxon>Amoebozoa</taxon>
        <taxon>Evosea</taxon>
        <taxon>Archamoebae</taxon>
        <taxon>Mastigamoebida</taxon>
        <taxon>Entamoebidae</taxon>
        <taxon>Entamoeba</taxon>
    </lineage>
</organism>
<accession>L7FKZ2</accession>
<dbReference type="RefSeq" id="XP_004185711.1">
    <property type="nucleotide sequence ID" value="XM_004185663.1"/>
</dbReference>
<dbReference type="Gene3D" id="3.30.720.10">
    <property type="entry name" value="Signal recognition particle alu RNA binding heterodimer, srp9/1"/>
    <property type="match status" value="1"/>
</dbReference>
<dbReference type="KEGG" id="eiv:EIN_296850"/>
<dbReference type="InterPro" id="IPR009018">
    <property type="entry name" value="Signal_recog_particle_SRP9/14"/>
</dbReference>
<dbReference type="PANTHER" id="PTHR12834">
    <property type="entry name" value="SIGNAL RECOGNITION PARTICLE 9 KDA PROTEIN"/>
    <property type="match status" value="1"/>
</dbReference>
<protein>
    <recommendedName>
        <fullName evidence="3">Signal recognition particle 9 kDa protein</fullName>
    </recommendedName>
</protein>
<gene>
    <name evidence="1" type="ORF">EIN_296850</name>
</gene>
<keyword evidence="2" id="KW-1185">Reference proteome</keyword>
<dbReference type="EMBL" id="KB206986">
    <property type="protein sequence ID" value="ELP86365.1"/>
    <property type="molecule type" value="Genomic_DNA"/>
</dbReference>
<name>L7FKZ2_ENTIV</name>
<dbReference type="GO" id="GO:0005786">
    <property type="term" value="C:signal recognition particle, endoplasmic reticulum targeting"/>
    <property type="evidence" value="ECO:0007669"/>
    <property type="project" value="TreeGrafter"/>
</dbReference>
<reference evidence="1 2" key="1">
    <citation type="submission" date="2012-10" db="EMBL/GenBank/DDBJ databases">
        <authorList>
            <person name="Zafar N."/>
            <person name="Inman J."/>
            <person name="Hall N."/>
            <person name="Lorenzi H."/>
            <person name="Caler E."/>
        </authorList>
    </citation>
    <scope>NUCLEOTIDE SEQUENCE [LARGE SCALE GENOMIC DNA]</scope>
    <source>
        <strain evidence="1 2">IP1</strain>
    </source>
</reference>
<dbReference type="VEuPathDB" id="AmoebaDB:EIN_296850"/>
<dbReference type="AlphaFoldDB" id="L7FKZ2"/>
<evidence type="ECO:0008006" key="3">
    <source>
        <dbReference type="Google" id="ProtNLM"/>
    </source>
</evidence>
<dbReference type="GO" id="GO:0006614">
    <property type="term" value="P:SRP-dependent cotranslational protein targeting to membrane"/>
    <property type="evidence" value="ECO:0007669"/>
    <property type="project" value="InterPro"/>
</dbReference>
<dbReference type="GO" id="GO:0008312">
    <property type="term" value="F:7S RNA binding"/>
    <property type="evidence" value="ECO:0007669"/>
    <property type="project" value="InterPro"/>
</dbReference>
<dbReference type="SUPFAM" id="SSF54762">
    <property type="entry name" value="Signal recognition particle alu RNA binding heterodimer, SRP9/14"/>
    <property type="match status" value="1"/>
</dbReference>
<evidence type="ECO:0000313" key="2">
    <source>
        <dbReference type="Proteomes" id="UP000014680"/>
    </source>
</evidence>
<dbReference type="OrthoDB" id="360923at2759"/>
<dbReference type="GeneID" id="14885340"/>
<dbReference type="OMA" id="KANQNTR"/>
<dbReference type="Proteomes" id="UP000014680">
    <property type="component" value="Unassembled WGS sequence"/>
</dbReference>
<sequence>MKVETLEQFRAFAEDLLRKNPNARYSMKYRDDEQIVSLKVTDDDKTYTIDINNHKYLRSVTELNMRLLSLMSGRTKLE</sequence>